<dbReference type="GO" id="GO:0006355">
    <property type="term" value="P:regulation of DNA-templated transcription"/>
    <property type="evidence" value="ECO:0007669"/>
    <property type="project" value="InterPro"/>
</dbReference>
<comment type="function">
    <text evidence="5">Transcription activator.</text>
</comment>
<comment type="similarity">
    <text evidence="2 5">Belongs to the GRF family.</text>
</comment>
<feature type="compositionally biased region" description="Polar residues" evidence="6">
    <location>
        <begin position="267"/>
        <end position="280"/>
    </location>
</feature>
<evidence type="ECO:0000259" key="7">
    <source>
        <dbReference type="PROSITE" id="PS51666"/>
    </source>
</evidence>
<comment type="subcellular location">
    <subcellularLocation>
        <location evidence="1 4 5">Nucleus</location>
    </subcellularLocation>
</comment>
<evidence type="ECO:0000256" key="5">
    <source>
        <dbReference type="RuleBase" id="RU367127"/>
    </source>
</evidence>
<keyword evidence="5" id="KW-0805">Transcription regulation</keyword>
<feature type="compositionally biased region" description="Low complexity" evidence="6">
    <location>
        <begin position="428"/>
        <end position="440"/>
    </location>
</feature>
<comment type="domain">
    <text evidence="5">The QLQ domain and WRC domain may be involved in protein-protein interaction and DNA-binding, respectively.</text>
</comment>
<dbReference type="SMART" id="SM00951">
    <property type="entry name" value="QLQ"/>
    <property type="match status" value="1"/>
</dbReference>
<dbReference type="Pfam" id="PF08880">
    <property type="entry name" value="QLQ"/>
    <property type="match status" value="1"/>
</dbReference>
<dbReference type="InterPro" id="IPR014978">
    <property type="entry name" value="Gln-Leu-Gln_QLQ"/>
</dbReference>
<evidence type="ECO:0000259" key="8">
    <source>
        <dbReference type="PROSITE" id="PS51667"/>
    </source>
</evidence>
<dbReference type="GO" id="GO:0005524">
    <property type="term" value="F:ATP binding"/>
    <property type="evidence" value="ECO:0007669"/>
    <property type="project" value="UniProtKB-UniRule"/>
</dbReference>
<dbReference type="PANTHER" id="PTHR31602:SF42">
    <property type="entry name" value="GROWTH-REGULATING FACTOR 2"/>
    <property type="match status" value="1"/>
</dbReference>
<feature type="compositionally biased region" description="Polar residues" evidence="6">
    <location>
        <begin position="417"/>
        <end position="427"/>
    </location>
</feature>
<evidence type="ECO:0000256" key="3">
    <source>
        <dbReference type="ARBA" id="ARBA00023242"/>
    </source>
</evidence>
<dbReference type="AlphaFoldDB" id="A0A833QHN3"/>
<dbReference type="Proteomes" id="UP000623129">
    <property type="component" value="Unassembled WGS sequence"/>
</dbReference>
<feature type="region of interest" description="Disordered" evidence="6">
    <location>
        <begin position="417"/>
        <end position="448"/>
    </location>
</feature>
<evidence type="ECO:0000313" key="9">
    <source>
        <dbReference type="EMBL" id="KAF3320466.1"/>
    </source>
</evidence>
<evidence type="ECO:0000256" key="1">
    <source>
        <dbReference type="ARBA" id="ARBA00004123"/>
    </source>
</evidence>
<dbReference type="GO" id="GO:0006351">
    <property type="term" value="P:DNA-templated transcription"/>
    <property type="evidence" value="ECO:0007669"/>
    <property type="project" value="UniProtKB-UniRule"/>
</dbReference>
<feature type="compositionally biased region" description="Basic and acidic residues" evidence="6">
    <location>
        <begin position="194"/>
        <end position="206"/>
    </location>
</feature>
<accession>A0A833QHN3</accession>
<dbReference type="Pfam" id="PF08879">
    <property type="entry name" value="WRC"/>
    <property type="match status" value="1"/>
</dbReference>
<protein>
    <recommendedName>
        <fullName evidence="5">Growth-regulating factor</fullName>
    </recommendedName>
</protein>
<evidence type="ECO:0000256" key="4">
    <source>
        <dbReference type="PROSITE-ProRule" id="PRU01002"/>
    </source>
</evidence>
<keyword evidence="5" id="KW-0804">Transcription</keyword>
<keyword evidence="3 4" id="KW-0539">Nucleus</keyword>
<feature type="region of interest" description="Disordered" evidence="6">
    <location>
        <begin position="187"/>
        <end position="206"/>
    </location>
</feature>
<feature type="domain" description="WRC" evidence="8">
    <location>
        <begin position="192"/>
        <end position="236"/>
    </location>
</feature>
<dbReference type="PROSITE" id="PS51666">
    <property type="entry name" value="QLQ"/>
    <property type="match status" value="1"/>
</dbReference>
<sequence length="466" mass="50673">MEGALVSPSETAQLNPRETILFGSGSFKRDRFSGIETEEARQWRFAKVSRNDSMATSSFFRNGEGQMLSFSSPNADGSLHSNYYNPSNQSYLRNEGAGYASMQGGAMGRVKGPFTPSQWMELEHQALIYKYLSANVAIPPSLLLPLRRSLASPGFTPAYSSAFFGSPGPTSGWGGHPYTMGYALTMTGGAGDPEPGRCRRTDGKKWRCSRDAVADQKYCERHINRGRHRSRKHVETNSNRSSSTKSNTTTNASKPASATAATSASTQPQPNDLGTDLSASCSDPLLDRTLADREQESLSLLTSILPFAKQQGSPNTFPETDSSASEFGSHTLRDFIDTWPNTNPNQQYQSYNSWPELQEETQSETTQLSISTPSMGGPLGEVLNKNCGTHNTSLTKDQSKGLNLLTDTWDLDLSPRHVSSPTGVLQKSSFGSLSSSAGSSPRPESYKSHEDLGSILVNHLSKISYV</sequence>
<reference evidence="9" key="1">
    <citation type="submission" date="2020-01" db="EMBL/GenBank/DDBJ databases">
        <title>Genome sequence of Kobresia littledalei, the first chromosome-level genome in the family Cyperaceae.</title>
        <authorList>
            <person name="Qu G."/>
        </authorList>
    </citation>
    <scope>NUCLEOTIDE SEQUENCE</scope>
    <source>
        <strain evidence="9">C.B.Clarke</strain>
        <tissue evidence="9">Leaf</tissue>
    </source>
</reference>
<dbReference type="OrthoDB" id="1927209at2759"/>
<evidence type="ECO:0000256" key="2">
    <source>
        <dbReference type="ARBA" id="ARBA00008122"/>
    </source>
</evidence>
<evidence type="ECO:0000313" key="10">
    <source>
        <dbReference type="Proteomes" id="UP000623129"/>
    </source>
</evidence>
<gene>
    <name evidence="9" type="ORF">FCM35_KLT15162</name>
</gene>
<dbReference type="GO" id="GO:0005634">
    <property type="term" value="C:nucleus"/>
    <property type="evidence" value="ECO:0007669"/>
    <property type="project" value="UniProtKB-SubCell"/>
</dbReference>
<dbReference type="EMBL" id="SWLB01000029">
    <property type="protein sequence ID" value="KAF3320466.1"/>
    <property type="molecule type" value="Genomic_DNA"/>
</dbReference>
<feature type="compositionally biased region" description="Low complexity" evidence="6">
    <location>
        <begin position="236"/>
        <end position="266"/>
    </location>
</feature>
<feature type="short sequence motif" description="Bipartite nuclear localization signal" evidence="4">
    <location>
        <begin position="197"/>
        <end position="207"/>
    </location>
</feature>
<feature type="region of interest" description="Disordered" evidence="6">
    <location>
        <begin position="219"/>
        <end position="280"/>
    </location>
</feature>
<dbReference type="PANTHER" id="PTHR31602">
    <property type="entry name" value="GROWTH-REGULATING FACTOR 5"/>
    <property type="match status" value="1"/>
</dbReference>
<dbReference type="InterPro" id="IPR031137">
    <property type="entry name" value="GRF"/>
</dbReference>
<organism evidence="9 10">
    <name type="scientific">Carex littledalei</name>
    <dbReference type="NCBI Taxonomy" id="544730"/>
    <lineage>
        <taxon>Eukaryota</taxon>
        <taxon>Viridiplantae</taxon>
        <taxon>Streptophyta</taxon>
        <taxon>Embryophyta</taxon>
        <taxon>Tracheophyta</taxon>
        <taxon>Spermatophyta</taxon>
        <taxon>Magnoliopsida</taxon>
        <taxon>Liliopsida</taxon>
        <taxon>Poales</taxon>
        <taxon>Cyperaceae</taxon>
        <taxon>Cyperoideae</taxon>
        <taxon>Cariceae</taxon>
        <taxon>Carex</taxon>
        <taxon>Carex subgen. Euthyceras</taxon>
    </lineage>
</organism>
<evidence type="ECO:0000256" key="6">
    <source>
        <dbReference type="SAM" id="MobiDB-lite"/>
    </source>
</evidence>
<dbReference type="PROSITE" id="PS51667">
    <property type="entry name" value="WRC"/>
    <property type="match status" value="1"/>
</dbReference>
<proteinExistence type="inferred from homology"/>
<comment type="caution">
    <text evidence="9">The sequence shown here is derived from an EMBL/GenBank/DDBJ whole genome shotgun (WGS) entry which is preliminary data.</text>
</comment>
<dbReference type="GO" id="GO:0032502">
    <property type="term" value="P:developmental process"/>
    <property type="evidence" value="ECO:0007669"/>
    <property type="project" value="InterPro"/>
</dbReference>
<dbReference type="InterPro" id="IPR014977">
    <property type="entry name" value="WRC_dom"/>
</dbReference>
<keyword evidence="5" id="KW-0010">Activator</keyword>
<name>A0A833QHN3_9POAL</name>
<keyword evidence="10" id="KW-1185">Reference proteome</keyword>
<feature type="domain" description="QLQ" evidence="7">
    <location>
        <begin position="113"/>
        <end position="148"/>
    </location>
</feature>
<feature type="short sequence motif" description="Bipartite nuclear localization signal" evidence="4">
    <location>
        <begin position="225"/>
        <end position="232"/>
    </location>
</feature>